<reference evidence="2" key="1">
    <citation type="submission" date="2016-12" db="EMBL/GenBank/DDBJ databases">
        <authorList>
            <person name="Varghese N."/>
            <person name="Submissions S."/>
        </authorList>
    </citation>
    <scope>NUCLEOTIDE SEQUENCE [LARGE SCALE GENOMIC DNA]</scope>
    <source>
        <strain evidence="2">DSM 16779</strain>
    </source>
</reference>
<dbReference type="RefSeq" id="WP_074229417.1">
    <property type="nucleotide sequence ID" value="NZ_FSRQ01000001.1"/>
</dbReference>
<evidence type="ECO:0008006" key="3">
    <source>
        <dbReference type="Google" id="ProtNLM"/>
    </source>
</evidence>
<evidence type="ECO:0000313" key="1">
    <source>
        <dbReference type="EMBL" id="SIN93665.1"/>
    </source>
</evidence>
<proteinExistence type="predicted"/>
<dbReference type="AlphaFoldDB" id="A0A1N6FEI9"/>
<name>A0A1N6FEI9_9FLAO</name>
<dbReference type="InterPro" id="IPR024510">
    <property type="entry name" value="DUF2589"/>
</dbReference>
<gene>
    <name evidence="1" type="ORF">SAMN05421769_1240</name>
</gene>
<dbReference type="Pfam" id="PF11655">
    <property type="entry name" value="DUF2589"/>
    <property type="match status" value="1"/>
</dbReference>
<evidence type="ECO:0000313" key="2">
    <source>
        <dbReference type="Proteomes" id="UP000184782"/>
    </source>
</evidence>
<accession>A0A1N6FEI9</accession>
<dbReference type="STRING" id="59733.SAMN05421769_1240"/>
<sequence>MVNFKNLIEALNDSITIANESLLSNHNEFIDTYFEKAENGGLFAKTVTLNFPVKMGDNTIKDVPVNAPVITLIPVYSPKVEEVKLTASLEIALDNDELMVSFSNDEKSSSLFGNKSKTSTAKLEIVLKPSETTEGMKDIIEGYEKVLRAQIPG</sequence>
<dbReference type="OrthoDB" id="5870625at2"/>
<keyword evidence="2" id="KW-1185">Reference proteome</keyword>
<organism evidence="1 2">
    <name type="scientific">Chryseobacterium scophthalmum</name>
    <dbReference type="NCBI Taxonomy" id="59733"/>
    <lineage>
        <taxon>Bacteria</taxon>
        <taxon>Pseudomonadati</taxon>
        <taxon>Bacteroidota</taxon>
        <taxon>Flavobacteriia</taxon>
        <taxon>Flavobacteriales</taxon>
        <taxon>Weeksellaceae</taxon>
        <taxon>Chryseobacterium group</taxon>
        <taxon>Chryseobacterium</taxon>
    </lineage>
</organism>
<protein>
    <recommendedName>
        <fullName evidence="3">DUF2589 domain-containing protein</fullName>
    </recommendedName>
</protein>
<dbReference type="Proteomes" id="UP000184782">
    <property type="component" value="Unassembled WGS sequence"/>
</dbReference>
<dbReference type="EMBL" id="FSRQ01000001">
    <property type="protein sequence ID" value="SIN93665.1"/>
    <property type="molecule type" value="Genomic_DNA"/>
</dbReference>